<comment type="similarity">
    <text evidence="6">Belongs to the nlpA lipoprotein family.</text>
</comment>
<evidence type="ECO:0000256" key="6">
    <source>
        <dbReference type="PIRNR" id="PIRNR002854"/>
    </source>
</evidence>
<evidence type="ECO:0000256" key="3">
    <source>
        <dbReference type="ARBA" id="ARBA00023136"/>
    </source>
</evidence>
<reference evidence="10 12" key="2">
    <citation type="submission" date="2017-12" db="EMBL/GenBank/DDBJ databases">
        <title>Phylogenetic diversity of female urinary microbiome.</title>
        <authorList>
            <person name="Thomas-White K."/>
            <person name="Wolfe A.J."/>
        </authorList>
    </citation>
    <scope>NUCLEOTIDE SEQUENCE [LARGE SCALE GENOMIC DNA]</scope>
    <source>
        <strain evidence="10 12">UMB0844</strain>
    </source>
</reference>
<keyword evidence="3" id="KW-0472">Membrane</keyword>
<dbReference type="RefSeq" id="WP_060936605.1">
    <property type="nucleotide sequence ID" value="NZ_JASOZP010000003.1"/>
</dbReference>
<comment type="caution">
    <text evidence="9">The sequence shown here is derived from an EMBL/GenBank/DDBJ whole genome shotgun (WGS) entry which is preliminary data.</text>
</comment>
<dbReference type="PATRIC" id="fig|87541.4.peg.560"/>
<dbReference type="Proteomes" id="UP000234775">
    <property type="component" value="Unassembled WGS sequence"/>
</dbReference>
<dbReference type="SUPFAM" id="SSF53850">
    <property type="entry name" value="Periplasmic binding protein-like II"/>
    <property type="match status" value="1"/>
</dbReference>
<sequence>MKKWQVLLVSALSVLTIAGCGNKTDKANRVTVGVAGENEEKVWNDVSKKLKDDGIDLKVKLFSDYVQPNAAVAENEIDMNAFQHVAFLSDYDQKNKKDLVPIGYTYISAMVAYSEKVKDLKDLKDGATVVIPNDPTNGGRALLLLQQAGLLKLDKEAGITPTVQNITENSKNLKIVEVDAAQVPSKLKDADAVVANTNYAVSAGLKIKDGIFSDTDDLSKLGTQYKNVIAVKAENKDKELYKKVVKAYQSAETEAKIKEVSGGADQKAWTDKDDTLKEFEDVRQKK</sequence>
<keyword evidence="12" id="KW-1185">Reference proteome</keyword>
<dbReference type="PIRSF" id="PIRSF002854">
    <property type="entry name" value="MetQ"/>
    <property type="match status" value="1"/>
</dbReference>
<dbReference type="EMBL" id="PKGZ01000001">
    <property type="protein sequence ID" value="PKY92199.1"/>
    <property type="molecule type" value="Genomic_DNA"/>
</dbReference>
<dbReference type="Gene3D" id="3.40.190.10">
    <property type="entry name" value="Periplasmic binding protein-like II"/>
    <property type="match status" value="2"/>
</dbReference>
<evidence type="ECO:0000256" key="1">
    <source>
        <dbReference type="ARBA" id="ARBA00004635"/>
    </source>
</evidence>
<gene>
    <name evidence="10" type="ORF">CYJ27_01840</name>
    <name evidence="9" type="ORF">HMPREF3187_00558</name>
</gene>
<dbReference type="Pfam" id="PF03180">
    <property type="entry name" value="Lipoprotein_9"/>
    <property type="match status" value="1"/>
</dbReference>
<comment type="subcellular location">
    <subcellularLocation>
        <location evidence="1">Membrane</location>
        <topology evidence="1">Lipid-anchor</topology>
    </subcellularLocation>
</comment>
<keyword evidence="5 6" id="KW-0449">Lipoprotein</keyword>
<dbReference type="GO" id="GO:0016020">
    <property type="term" value="C:membrane"/>
    <property type="evidence" value="ECO:0007669"/>
    <property type="project" value="UniProtKB-SubCell"/>
</dbReference>
<keyword evidence="2 8" id="KW-0732">Signal</keyword>
<feature type="lipid moiety-binding region" description="S-diacylglycerol cysteine" evidence="7">
    <location>
        <position position="20"/>
    </location>
</feature>
<name>A0A133Y2P8_9LACT</name>
<dbReference type="EMBL" id="LSCQ01000026">
    <property type="protein sequence ID" value="KXB37483.1"/>
    <property type="molecule type" value="Genomic_DNA"/>
</dbReference>
<dbReference type="STRING" id="87541.AWM71_01480"/>
<dbReference type="AlphaFoldDB" id="A0A133Y2P8"/>
<keyword evidence="4" id="KW-0564">Palmitate</keyword>
<evidence type="ECO:0000256" key="4">
    <source>
        <dbReference type="ARBA" id="ARBA00023139"/>
    </source>
</evidence>
<evidence type="ECO:0000256" key="7">
    <source>
        <dbReference type="PIRSR" id="PIRSR002854-1"/>
    </source>
</evidence>
<protein>
    <recommendedName>
        <fullName evidence="6">Lipoprotein</fullName>
    </recommendedName>
</protein>
<evidence type="ECO:0000313" key="10">
    <source>
        <dbReference type="EMBL" id="PKY92199.1"/>
    </source>
</evidence>
<dbReference type="PROSITE" id="PS51257">
    <property type="entry name" value="PROKAR_LIPOPROTEIN"/>
    <property type="match status" value="1"/>
</dbReference>
<feature type="signal peptide" evidence="8">
    <location>
        <begin position="1"/>
        <end position="18"/>
    </location>
</feature>
<evidence type="ECO:0000256" key="5">
    <source>
        <dbReference type="ARBA" id="ARBA00023288"/>
    </source>
</evidence>
<dbReference type="PANTHER" id="PTHR30429">
    <property type="entry name" value="D-METHIONINE-BINDING LIPOPROTEIN METQ"/>
    <property type="match status" value="1"/>
</dbReference>
<accession>A0A133Y2P8</accession>
<dbReference type="OrthoDB" id="9812878at2"/>
<evidence type="ECO:0000313" key="11">
    <source>
        <dbReference type="Proteomes" id="UP000070422"/>
    </source>
</evidence>
<dbReference type="Proteomes" id="UP000070422">
    <property type="component" value="Unassembled WGS sequence"/>
</dbReference>
<evidence type="ECO:0000313" key="12">
    <source>
        <dbReference type="Proteomes" id="UP000234775"/>
    </source>
</evidence>
<reference evidence="9 11" key="1">
    <citation type="submission" date="2016-01" db="EMBL/GenBank/DDBJ databases">
        <authorList>
            <person name="Oliw E.H."/>
        </authorList>
    </citation>
    <scope>NUCLEOTIDE SEQUENCE [LARGE SCALE GENOMIC DNA]</scope>
    <source>
        <strain evidence="9 11">KA00635</strain>
    </source>
</reference>
<dbReference type="InterPro" id="IPR004872">
    <property type="entry name" value="Lipoprotein_NlpA"/>
</dbReference>
<evidence type="ECO:0000313" key="9">
    <source>
        <dbReference type="EMBL" id="KXB37483.1"/>
    </source>
</evidence>
<evidence type="ECO:0000256" key="2">
    <source>
        <dbReference type="ARBA" id="ARBA00022729"/>
    </source>
</evidence>
<proteinExistence type="inferred from homology"/>
<organism evidence="9 11">
    <name type="scientific">Aerococcus christensenii</name>
    <dbReference type="NCBI Taxonomy" id="87541"/>
    <lineage>
        <taxon>Bacteria</taxon>
        <taxon>Bacillati</taxon>
        <taxon>Bacillota</taxon>
        <taxon>Bacilli</taxon>
        <taxon>Lactobacillales</taxon>
        <taxon>Aerococcaceae</taxon>
        <taxon>Aerococcus</taxon>
    </lineage>
</organism>
<evidence type="ECO:0000256" key="8">
    <source>
        <dbReference type="SAM" id="SignalP"/>
    </source>
</evidence>
<dbReference type="PANTHER" id="PTHR30429:SF3">
    <property type="entry name" value="LIPOPROTEIN"/>
    <property type="match status" value="1"/>
</dbReference>
<feature type="chain" id="PRO_5038292421" description="Lipoprotein" evidence="8">
    <location>
        <begin position="19"/>
        <end position="286"/>
    </location>
</feature>